<dbReference type="EMBL" id="OE841634">
    <property type="protein sequence ID" value="CAD7596562.1"/>
    <property type="molecule type" value="Genomic_DNA"/>
</dbReference>
<gene>
    <name evidence="1" type="ORF">TGEB3V08_LOCUS6450</name>
</gene>
<organism evidence="1">
    <name type="scientific">Timema genevievae</name>
    <name type="common">Walking stick</name>
    <dbReference type="NCBI Taxonomy" id="629358"/>
    <lineage>
        <taxon>Eukaryota</taxon>
        <taxon>Metazoa</taxon>
        <taxon>Ecdysozoa</taxon>
        <taxon>Arthropoda</taxon>
        <taxon>Hexapoda</taxon>
        <taxon>Insecta</taxon>
        <taxon>Pterygota</taxon>
        <taxon>Neoptera</taxon>
        <taxon>Polyneoptera</taxon>
        <taxon>Phasmatodea</taxon>
        <taxon>Timematodea</taxon>
        <taxon>Timematoidea</taxon>
        <taxon>Timematidae</taxon>
        <taxon>Timema</taxon>
    </lineage>
</organism>
<name>A0A7R9K0X4_TIMGE</name>
<reference evidence="1" key="1">
    <citation type="submission" date="2020-11" db="EMBL/GenBank/DDBJ databases">
        <authorList>
            <person name="Tran Van P."/>
        </authorList>
    </citation>
    <scope>NUCLEOTIDE SEQUENCE</scope>
</reference>
<evidence type="ECO:0008006" key="2">
    <source>
        <dbReference type="Google" id="ProtNLM"/>
    </source>
</evidence>
<evidence type="ECO:0000313" key="1">
    <source>
        <dbReference type="EMBL" id="CAD7596562.1"/>
    </source>
</evidence>
<proteinExistence type="predicted"/>
<sequence>MVLGVPKNHKELKYDALVELFDKFFLSTDYVLATRFKFFNASKELEENTALEEVPPSQFDVAFQRFILDYRNAPHATTGISPAQPLMGRQLSNCLDLLRPPPTSNRVQQAQDKQREAYGGVSPNTCRYSVGDQVWVKE</sequence>
<protein>
    <recommendedName>
        <fullName evidence="2">Integrase catalytic domain-containing protein</fullName>
    </recommendedName>
</protein>
<dbReference type="AlphaFoldDB" id="A0A7R9K0X4"/>
<accession>A0A7R9K0X4</accession>